<protein>
    <submittedName>
        <fullName evidence="2">Uncharacterized protein</fullName>
    </submittedName>
</protein>
<evidence type="ECO:0000256" key="1">
    <source>
        <dbReference type="SAM" id="MobiDB-lite"/>
    </source>
</evidence>
<keyword evidence="3" id="KW-1185">Reference proteome</keyword>
<name>L7FFX7_STRT8</name>
<accession>L7FFX7</accession>
<evidence type="ECO:0000313" key="3">
    <source>
        <dbReference type="Proteomes" id="UP000010931"/>
    </source>
</evidence>
<feature type="non-terminal residue" evidence="2">
    <location>
        <position position="26"/>
    </location>
</feature>
<comment type="caution">
    <text evidence="2">The sequence shown here is derived from an EMBL/GenBank/DDBJ whole genome shotgun (WGS) entry which is preliminary data.</text>
</comment>
<feature type="compositionally biased region" description="Gly residues" evidence="1">
    <location>
        <begin position="17"/>
        <end position="26"/>
    </location>
</feature>
<organism evidence="2 3">
    <name type="scientific">Streptomyces turgidiscabies (strain Car8)</name>
    <dbReference type="NCBI Taxonomy" id="698760"/>
    <lineage>
        <taxon>Bacteria</taxon>
        <taxon>Bacillati</taxon>
        <taxon>Actinomycetota</taxon>
        <taxon>Actinomycetes</taxon>
        <taxon>Kitasatosporales</taxon>
        <taxon>Streptomycetaceae</taxon>
        <taxon>Streptomyces</taxon>
    </lineage>
</organism>
<gene>
    <name evidence="2" type="ORF">STRTUCAR8_02219</name>
</gene>
<proteinExistence type="predicted"/>
<sequence length="26" mass="2346">MGEAERAGGWQDAGRTAGAGGGVGAG</sequence>
<dbReference type="Proteomes" id="UP000010931">
    <property type="component" value="Unassembled WGS sequence"/>
</dbReference>
<feature type="region of interest" description="Disordered" evidence="1">
    <location>
        <begin position="1"/>
        <end position="26"/>
    </location>
</feature>
<dbReference type="AlphaFoldDB" id="L7FFX7"/>
<dbReference type="EMBL" id="AEJB01000100">
    <property type="protein sequence ID" value="ELP70232.1"/>
    <property type="molecule type" value="Genomic_DNA"/>
</dbReference>
<reference evidence="2 3" key="1">
    <citation type="journal article" date="2011" name="Plasmid">
        <title>Streptomyces turgidiscabies Car8 contains a modular pathogenicity island that shares virulence genes with other actinobacterial plant pathogens.</title>
        <authorList>
            <person name="Huguet-Tapia J.C."/>
            <person name="Badger J.H."/>
            <person name="Loria R."/>
            <person name="Pettis G.S."/>
        </authorList>
    </citation>
    <scope>NUCLEOTIDE SEQUENCE [LARGE SCALE GENOMIC DNA]</scope>
    <source>
        <strain evidence="2 3">Car8</strain>
    </source>
</reference>
<evidence type="ECO:0000313" key="2">
    <source>
        <dbReference type="EMBL" id="ELP70232.1"/>
    </source>
</evidence>